<evidence type="ECO:0000256" key="2">
    <source>
        <dbReference type="ARBA" id="ARBA00022679"/>
    </source>
</evidence>
<gene>
    <name evidence="7" type="ORF">L2737_02830</name>
</gene>
<keyword evidence="2" id="KW-0808">Transferase</keyword>
<accession>A0ABT0KKF6</accession>
<keyword evidence="3" id="KW-0949">S-adenosyl-L-methionine</keyword>
<evidence type="ECO:0000256" key="4">
    <source>
        <dbReference type="ARBA" id="ARBA00022694"/>
    </source>
</evidence>
<dbReference type="PANTHER" id="PTHR21392:SF0">
    <property type="entry name" value="TRNA-URIDINE AMINOCARBOXYPROPYLTRANSFERASE 2"/>
    <property type="match status" value="1"/>
</dbReference>
<organism evidence="7 8">
    <name type="scientific">Shewanella electrodiphila</name>
    <dbReference type="NCBI Taxonomy" id="934143"/>
    <lineage>
        <taxon>Bacteria</taxon>
        <taxon>Pseudomonadati</taxon>
        <taxon>Pseudomonadota</taxon>
        <taxon>Gammaproteobacteria</taxon>
        <taxon>Alteromonadales</taxon>
        <taxon>Shewanellaceae</taxon>
        <taxon>Shewanella</taxon>
    </lineage>
</organism>
<dbReference type="SMART" id="SM01144">
    <property type="entry name" value="DTW"/>
    <property type="match status" value="1"/>
</dbReference>
<dbReference type="Pfam" id="PF03942">
    <property type="entry name" value="DTW"/>
    <property type="match status" value="1"/>
</dbReference>
<dbReference type="EMBL" id="JAKIKU010000001">
    <property type="protein sequence ID" value="MCL1044269.1"/>
    <property type="molecule type" value="Genomic_DNA"/>
</dbReference>
<evidence type="ECO:0000256" key="3">
    <source>
        <dbReference type="ARBA" id="ARBA00022691"/>
    </source>
</evidence>
<evidence type="ECO:0000256" key="5">
    <source>
        <dbReference type="ARBA" id="ARBA00034489"/>
    </source>
</evidence>
<evidence type="ECO:0000256" key="1">
    <source>
        <dbReference type="ARBA" id="ARBA00012386"/>
    </source>
</evidence>
<dbReference type="InterPro" id="IPR039262">
    <property type="entry name" value="DTWD2/TAPT"/>
</dbReference>
<comment type="similarity">
    <text evidence="5">Belongs to the TDD superfamily. DTWD2 family.</text>
</comment>
<name>A0ABT0KKF6_9GAMM</name>
<reference evidence="7 8" key="1">
    <citation type="submission" date="2022-01" db="EMBL/GenBank/DDBJ databases">
        <title>Whole genome-based taxonomy of the Shewanellaceae.</title>
        <authorList>
            <person name="Martin-Rodriguez A.J."/>
        </authorList>
    </citation>
    <scope>NUCLEOTIDE SEQUENCE [LARGE SCALE GENOMIC DNA]</scope>
    <source>
        <strain evidence="7 8">DSM 24955</strain>
    </source>
</reference>
<dbReference type="Proteomes" id="UP001202134">
    <property type="component" value="Unassembled WGS sequence"/>
</dbReference>
<comment type="caution">
    <text evidence="7">The sequence shown here is derived from an EMBL/GenBank/DDBJ whole genome shotgun (WGS) entry which is preliminary data.</text>
</comment>
<evidence type="ECO:0000259" key="6">
    <source>
        <dbReference type="SMART" id="SM01144"/>
    </source>
</evidence>
<keyword evidence="4" id="KW-0819">tRNA processing</keyword>
<proteinExistence type="inferred from homology"/>
<sequence length="176" mass="19844">MKIILLTHQKELTRPSNTGRWVKAVLEERALVIPWDRVNPNSELTQLIASAKVGLLFPELPAQPSLVVGSIDSAERIDTSIRLESDTFSNFDALVIIDSTWQEARKIYNRSPYLKQLKKVSIDTKVESIYQLRRNQLEGGLCTAECAAHILSQVGELESAESIMKCLQEQIAHKMQ</sequence>
<dbReference type="EC" id="2.5.1.25" evidence="1"/>
<keyword evidence="8" id="KW-1185">Reference proteome</keyword>
<dbReference type="PANTHER" id="PTHR21392">
    <property type="entry name" value="TRNA-URIDINE AMINOCARBOXYPROPYLTRANSFERASE 2"/>
    <property type="match status" value="1"/>
</dbReference>
<feature type="domain" description="DTW" evidence="6">
    <location>
        <begin position="1"/>
        <end position="176"/>
    </location>
</feature>
<protein>
    <recommendedName>
        <fullName evidence="1">tRNA-uridine aminocarboxypropyltransferase</fullName>
        <ecNumber evidence="1">2.5.1.25</ecNumber>
    </recommendedName>
</protein>
<evidence type="ECO:0000313" key="8">
    <source>
        <dbReference type="Proteomes" id="UP001202134"/>
    </source>
</evidence>
<evidence type="ECO:0000313" key="7">
    <source>
        <dbReference type="EMBL" id="MCL1044269.1"/>
    </source>
</evidence>
<dbReference type="InterPro" id="IPR005636">
    <property type="entry name" value="DTW"/>
</dbReference>